<evidence type="ECO:0000313" key="2">
    <source>
        <dbReference type="Proteomes" id="UP001254848"/>
    </source>
</evidence>
<sequence length="99" mass="10790">MRFPNSRALTVLDPVESTNEMQEIVVTYPGPGATIQGEIWPLKVNASRGIMGVTDTSTHQLFTTGQVAQNQQVVDGAAAYLVQYVAEWGTHREAVLCPM</sequence>
<reference evidence="1 2" key="1">
    <citation type="submission" date="2023-07" db="EMBL/GenBank/DDBJ databases">
        <title>The novel representative of Negativicutes class, Anaeroselena agilis gen. nov. sp. nov.</title>
        <authorList>
            <person name="Prokofeva M.I."/>
            <person name="Elcheninov A.G."/>
            <person name="Klyukina A."/>
            <person name="Kublanov I.V."/>
            <person name="Frolov E.N."/>
            <person name="Podosokorskaya O.A."/>
        </authorList>
    </citation>
    <scope>NUCLEOTIDE SEQUENCE [LARGE SCALE GENOMIC DNA]</scope>
    <source>
        <strain evidence="1 2">4137-cl</strain>
    </source>
</reference>
<keyword evidence="2" id="KW-1185">Reference proteome</keyword>
<organism evidence="1 2">
    <name type="scientific">Anaeroselena agilis</name>
    <dbReference type="NCBI Taxonomy" id="3063788"/>
    <lineage>
        <taxon>Bacteria</taxon>
        <taxon>Bacillati</taxon>
        <taxon>Bacillota</taxon>
        <taxon>Negativicutes</taxon>
        <taxon>Acetonemataceae</taxon>
        <taxon>Anaeroselena</taxon>
    </lineage>
</organism>
<protein>
    <submittedName>
        <fullName evidence="1">Uncharacterized protein</fullName>
    </submittedName>
</protein>
<proteinExistence type="predicted"/>
<dbReference type="RefSeq" id="WP_413779690.1">
    <property type="nucleotide sequence ID" value="NZ_JAUOZS010000001.1"/>
</dbReference>
<accession>A0ABU3NWI7</accession>
<gene>
    <name evidence="1" type="ORF">Q4T40_07945</name>
</gene>
<dbReference type="EMBL" id="JAUOZS010000001">
    <property type="protein sequence ID" value="MDT8901166.1"/>
    <property type="molecule type" value="Genomic_DNA"/>
</dbReference>
<dbReference type="Proteomes" id="UP001254848">
    <property type="component" value="Unassembled WGS sequence"/>
</dbReference>
<evidence type="ECO:0000313" key="1">
    <source>
        <dbReference type="EMBL" id="MDT8901166.1"/>
    </source>
</evidence>
<name>A0ABU3NWI7_9FIRM</name>
<comment type="caution">
    <text evidence="1">The sequence shown here is derived from an EMBL/GenBank/DDBJ whole genome shotgun (WGS) entry which is preliminary data.</text>
</comment>